<keyword evidence="3" id="KW-1185">Reference proteome</keyword>
<dbReference type="Gene3D" id="1.20.1070.10">
    <property type="entry name" value="Rhodopsin 7-helix transmembrane proteins"/>
    <property type="match status" value="1"/>
</dbReference>
<keyword evidence="1" id="KW-1133">Transmembrane helix</keyword>
<keyword evidence="1" id="KW-0472">Membrane</keyword>
<name>A0A8X6PT12_NEPPI</name>
<dbReference type="Proteomes" id="UP000887013">
    <property type="component" value="Unassembled WGS sequence"/>
</dbReference>
<feature type="transmembrane region" description="Helical" evidence="1">
    <location>
        <begin position="63"/>
        <end position="89"/>
    </location>
</feature>
<feature type="transmembrane region" description="Helical" evidence="1">
    <location>
        <begin position="12"/>
        <end position="42"/>
    </location>
</feature>
<proteinExistence type="predicted"/>
<dbReference type="InterPro" id="IPR053231">
    <property type="entry name" value="GPCR_LN-TM7"/>
</dbReference>
<comment type="caution">
    <text evidence="2">The sequence shown here is derived from an EMBL/GenBank/DDBJ whole genome shotgun (WGS) entry which is preliminary data.</text>
</comment>
<keyword evidence="1" id="KW-0812">Transmembrane</keyword>
<accession>A0A8X6PT12</accession>
<evidence type="ECO:0000313" key="3">
    <source>
        <dbReference type="Proteomes" id="UP000887013"/>
    </source>
</evidence>
<dbReference type="PANTHER" id="PTHR45902">
    <property type="entry name" value="LATROPHILIN RECEPTOR-LIKE PROTEIN A"/>
    <property type="match status" value="1"/>
</dbReference>
<dbReference type="OrthoDB" id="6082634at2759"/>
<protein>
    <submittedName>
        <fullName evidence="2">G-protein coupled receptor Mth2</fullName>
    </submittedName>
</protein>
<sequence>MVRCGFKRGRALFIFFAAPSSLVMYIKAVFYVCSSIIILIASNTYDNQQYQTQRRNFKMHSRLALIMDLIWVIGSIAALNGIAIMWRILNIYNNLHGVFIFLCFTCSSKVQKIFERQTVQSSKRAIIFRSLGFYRILLPYK</sequence>
<evidence type="ECO:0000256" key="1">
    <source>
        <dbReference type="SAM" id="Phobius"/>
    </source>
</evidence>
<dbReference type="AlphaFoldDB" id="A0A8X6PT12"/>
<reference evidence="2" key="1">
    <citation type="submission" date="2020-08" db="EMBL/GenBank/DDBJ databases">
        <title>Multicomponent nature underlies the extraordinary mechanical properties of spider dragline silk.</title>
        <authorList>
            <person name="Kono N."/>
            <person name="Nakamura H."/>
            <person name="Mori M."/>
            <person name="Yoshida Y."/>
            <person name="Ohtoshi R."/>
            <person name="Malay A.D."/>
            <person name="Moran D.A.P."/>
            <person name="Tomita M."/>
            <person name="Numata K."/>
            <person name="Arakawa K."/>
        </authorList>
    </citation>
    <scope>NUCLEOTIDE SEQUENCE</scope>
</reference>
<organism evidence="2 3">
    <name type="scientific">Nephila pilipes</name>
    <name type="common">Giant wood spider</name>
    <name type="synonym">Nephila maculata</name>
    <dbReference type="NCBI Taxonomy" id="299642"/>
    <lineage>
        <taxon>Eukaryota</taxon>
        <taxon>Metazoa</taxon>
        <taxon>Ecdysozoa</taxon>
        <taxon>Arthropoda</taxon>
        <taxon>Chelicerata</taxon>
        <taxon>Arachnida</taxon>
        <taxon>Araneae</taxon>
        <taxon>Araneomorphae</taxon>
        <taxon>Entelegynae</taxon>
        <taxon>Araneoidea</taxon>
        <taxon>Nephilidae</taxon>
        <taxon>Nephila</taxon>
    </lineage>
</organism>
<dbReference type="EMBL" id="BMAW01072403">
    <property type="protein sequence ID" value="GFT82711.1"/>
    <property type="molecule type" value="Genomic_DNA"/>
</dbReference>
<evidence type="ECO:0000313" key="2">
    <source>
        <dbReference type="EMBL" id="GFT82711.1"/>
    </source>
</evidence>
<keyword evidence="2" id="KW-0675">Receptor</keyword>
<gene>
    <name evidence="2" type="primary">X975_19856</name>
    <name evidence="2" type="ORF">NPIL_484661</name>
</gene>
<dbReference type="PANTHER" id="PTHR45902:SF4">
    <property type="entry name" value="G-PROTEIN COUPLED RECEPTORS FAMILY 2 PROFILE 2 DOMAIN-CONTAINING PROTEIN"/>
    <property type="match status" value="1"/>
</dbReference>